<evidence type="ECO:0000256" key="4">
    <source>
        <dbReference type="ARBA" id="ARBA00023136"/>
    </source>
</evidence>
<keyword evidence="4 5" id="KW-0472">Membrane</keyword>
<dbReference type="SUPFAM" id="SSF103473">
    <property type="entry name" value="MFS general substrate transporter"/>
    <property type="match status" value="1"/>
</dbReference>
<comment type="caution">
    <text evidence="7">The sequence shown here is derived from an EMBL/GenBank/DDBJ whole genome shotgun (WGS) entry which is preliminary data.</text>
</comment>
<dbReference type="OrthoDB" id="183263at2"/>
<dbReference type="Proteomes" id="UP000292445">
    <property type="component" value="Unassembled WGS sequence"/>
</dbReference>
<feature type="transmembrane region" description="Helical" evidence="5">
    <location>
        <begin position="323"/>
        <end position="341"/>
    </location>
</feature>
<keyword evidence="2 5" id="KW-0812">Transmembrane</keyword>
<feature type="transmembrane region" description="Helical" evidence="5">
    <location>
        <begin position="94"/>
        <end position="112"/>
    </location>
</feature>
<keyword evidence="3 5" id="KW-1133">Transmembrane helix</keyword>
<dbReference type="AlphaFoldDB" id="A0A4Q7NKZ2"/>
<dbReference type="PANTHER" id="PTHR23508">
    <property type="entry name" value="CARBOXYLIC ACID TRANSPORTER PROTEIN HOMOLOG"/>
    <property type="match status" value="1"/>
</dbReference>
<feature type="transmembrane region" description="Helical" evidence="5">
    <location>
        <begin position="300"/>
        <end position="317"/>
    </location>
</feature>
<comment type="subcellular location">
    <subcellularLocation>
        <location evidence="1">Membrane</location>
        <topology evidence="1">Multi-pass membrane protein</topology>
    </subcellularLocation>
</comment>
<dbReference type="InterPro" id="IPR005829">
    <property type="entry name" value="Sugar_transporter_CS"/>
</dbReference>
<feature type="transmembrane region" description="Helical" evidence="5">
    <location>
        <begin position="179"/>
        <end position="196"/>
    </location>
</feature>
<name>A0A4Q7NKZ2_9BURK</name>
<evidence type="ECO:0000256" key="3">
    <source>
        <dbReference type="ARBA" id="ARBA00022989"/>
    </source>
</evidence>
<dbReference type="GO" id="GO:0046943">
    <property type="term" value="F:carboxylic acid transmembrane transporter activity"/>
    <property type="evidence" value="ECO:0007669"/>
    <property type="project" value="TreeGrafter"/>
</dbReference>
<dbReference type="PANTHER" id="PTHR23508:SF10">
    <property type="entry name" value="CARBOXYLIC ACID TRANSPORTER PROTEIN HOMOLOG"/>
    <property type="match status" value="1"/>
</dbReference>
<evidence type="ECO:0000256" key="5">
    <source>
        <dbReference type="SAM" id="Phobius"/>
    </source>
</evidence>
<reference evidence="7 8" key="1">
    <citation type="submission" date="2019-02" db="EMBL/GenBank/DDBJ databases">
        <title>Genomic Encyclopedia of Type Strains, Phase IV (KMG-IV): sequencing the most valuable type-strain genomes for metagenomic binning, comparative biology and taxonomic classification.</title>
        <authorList>
            <person name="Goeker M."/>
        </authorList>
    </citation>
    <scope>NUCLEOTIDE SEQUENCE [LARGE SCALE GENOMIC DNA]</scope>
    <source>
        <strain evidence="7 8">K24</strain>
    </source>
</reference>
<dbReference type="PROSITE" id="PS50850">
    <property type="entry name" value="MFS"/>
    <property type="match status" value="1"/>
</dbReference>
<dbReference type="Pfam" id="PF07690">
    <property type="entry name" value="MFS_1"/>
    <property type="match status" value="2"/>
</dbReference>
<evidence type="ECO:0000259" key="6">
    <source>
        <dbReference type="PROSITE" id="PS50850"/>
    </source>
</evidence>
<evidence type="ECO:0000256" key="2">
    <source>
        <dbReference type="ARBA" id="ARBA00022692"/>
    </source>
</evidence>
<feature type="transmembrane region" description="Helical" evidence="5">
    <location>
        <begin position="230"/>
        <end position="251"/>
    </location>
</feature>
<dbReference type="GO" id="GO:0005886">
    <property type="term" value="C:plasma membrane"/>
    <property type="evidence" value="ECO:0007669"/>
    <property type="project" value="TreeGrafter"/>
</dbReference>
<accession>A0A4Q7NKZ2</accession>
<gene>
    <name evidence="7" type="ORF">EV675_1805</name>
</gene>
<protein>
    <submittedName>
        <fullName evidence="7">Putative MFS family arabinose efflux permease</fullName>
    </submittedName>
</protein>
<dbReference type="InterPro" id="IPR020846">
    <property type="entry name" value="MFS_dom"/>
</dbReference>
<feature type="transmembrane region" description="Helical" evidence="5">
    <location>
        <begin position="387"/>
        <end position="409"/>
    </location>
</feature>
<evidence type="ECO:0000256" key="1">
    <source>
        <dbReference type="ARBA" id="ARBA00004141"/>
    </source>
</evidence>
<feature type="transmembrane region" description="Helical" evidence="5">
    <location>
        <begin position="61"/>
        <end position="85"/>
    </location>
</feature>
<dbReference type="EMBL" id="SGXC01000001">
    <property type="protein sequence ID" value="RZS85775.1"/>
    <property type="molecule type" value="Genomic_DNA"/>
</dbReference>
<organism evidence="7 8">
    <name type="scientific">Pigmentiphaga kullae</name>
    <dbReference type="NCBI Taxonomy" id="151784"/>
    <lineage>
        <taxon>Bacteria</taxon>
        <taxon>Pseudomonadati</taxon>
        <taxon>Pseudomonadota</taxon>
        <taxon>Betaproteobacteria</taxon>
        <taxon>Burkholderiales</taxon>
        <taxon>Alcaligenaceae</taxon>
        <taxon>Pigmentiphaga</taxon>
    </lineage>
</organism>
<feature type="domain" description="Major facilitator superfamily (MFS) profile" evidence="6">
    <location>
        <begin position="27"/>
        <end position="413"/>
    </location>
</feature>
<feature type="transmembrane region" description="Helical" evidence="5">
    <location>
        <begin position="362"/>
        <end position="381"/>
    </location>
</feature>
<proteinExistence type="predicted"/>
<keyword evidence="8" id="KW-1185">Reference proteome</keyword>
<feature type="transmembrane region" description="Helical" evidence="5">
    <location>
        <begin position="151"/>
        <end position="173"/>
    </location>
</feature>
<dbReference type="Gene3D" id="1.20.1250.20">
    <property type="entry name" value="MFS general substrate transporter like domains"/>
    <property type="match status" value="2"/>
</dbReference>
<evidence type="ECO:0000313" key="7">
    <source>
        <dbReference type="EMBL" id="RZS85775.1"/>
    </source>
</evidence>
<sequence>MASSATSLSGVAQEKWYVGRTKEQWRAFGSAYIGWMLDIMDLMLFAMVITQMRAELNFDSGAAGVIASMTLLATAFGGLIFGFLADRLGRTRSLVLSIACYSIGTALCGFSQNVTQLLIFRFLLGLGVGGEWSAGAALVTETWPAKHRGKVMAWVQSAFAAGYALAAIVAALVLPTLGWRWVFAVGLVPALFAFWVRRHASEPEIWAGQKERLGVGATLKLLFGQHLRSTVVGLAFTAAAMCGYWGLFTWIPTYLATPVSAGGAGLDLTKSTTWIVIMQVGAALGFICFGYIADRIGRRMAFILFFLLSAVCVPLYVQIESSLVLLAFGPLVAFVGTGFYSGFAPTFAELFPTSIRATAQGFIYNTGRATSALAPAAVGFFSATHGVASALGATAGFFALAAVIVYFFLPETKGGELE</sequence>
<dbReference type="InterPro" id="IPR036259">
    <property type="entry name" value="MFS_trans_sf"/>
</dbReference>
<dbReference type="RefSeq" id="WP_130356935.1">
    <property type="nucleotide sequence ID" value="NZ_SGXC01000001.1"/>
</dbReference>
<evidence type="ECO:0000313" key="8">
    <source>
        <dbReference type="Proteomes" id="UP000292445"/>
    </source>
</evidence>
<dbReference type="InterPro" id="IPR011701">
    <property type="entry name" value="MFS"/>
</dbReference>
<dbReference type="PROSITE" id="PS00217">
    <property type="entry name" value="SUGAR_TRANSPORT_2"/>
    <property type="match status" value="1"/>
</dbReference>
<feature type="transmembrane region" description="Helical" evidence="5">
    <location>
        <begin position="30"/>
        <end position="49"/>
    </location>
</feature>
<feature type="transmembrane region" description="Helical" evidence="5">
    <location>
        <begin position="118"/>
        <end position="139"/>
    </location>
</feature>
<feature type="transmembrane region" description="Helical" evidence="5">
    <location>
        <begin position="271"/>
        <end position="293"/>
    </location>
</feature>